<evidence type="ECO:0000313" key="2">
    <source>
        <dbReference type="EMBL" id="RGD77663.1"/>
    </source>
</evidence>
<feature type="transmembrane region" description="Helical" evidence="1">
    <location>
        <begin position="55"/>
        <end position="77"/>
    </location>
</feature>
<dbReference type="AlphaFoldDB" id="A0A3E3E6Z0"/>
<keyword evidence="1" id="KW-0472">Membrane</keyword>
<dbReference type="InterPro" id="IPR038750">
    <property type="entry name" value="YczE/YyaS-like"/>
</dbReference>
<evidence type="ECO:0008006" key="4">
    <source>
        <dbReference type="Google" id="ProtNLM"/>
    </source>
</evidence>
<dbReference type="Proteomes" id="UP000260721">
    <property type="component" value="Unassembled WGS sequence"/>
</dbReference>
<evidence type="ECO:0000313" key="3">
    <source>
        <dbReference type="Proteomes" id="UP000260721"/>
    </source>
</evidence>
<dbReference type="PANTHER" id="PTHR40078">
    <property type="entry name" value="INTEGRAL MEMBRANE PROTEIN-RELATED"/>
    <property type="match status" value="1"/>
</dbReference>
<feature type="transmembrane region" description="Helical" evidence="1">
    <location>
        <begin position="12"/>
        <end position="35"/>
    </location>
</feature>
<name>A0A3E3E6Z0_9FIRM</name>
<keyword evidence="1" id="KW-1133">Transmembrane helix</keyword>
<feature type="transmembrane region" description="Helical" evidence="1">
    <location>
        <begin position="116"/>
        <end position="135"/>
    </location>
</feature>
<comment type="caution">
    <text evidence="2">The sequence shown here is derived from an EMBL/GenBank/DDBJ whole genome shotgun (WGS) entry which is preliminary data.</text>
</comment>
<dbReference type="EMBL" id="QUSK01000004">
    <property type="protein sequence ID" value="RGD77663.1"/>
    <property type="molecule type" value="Genomic_DNA"/>
</dbReference>
<proteinExistence type="predicted"/>
<sequence>MVLCKKREKPLFTLSQLLCFFSGIFILQMGVAIQVRTELGLGCWDSVNLGISKLFNSSISLASFTVGVIMVILAGVIRKGRFRFTTLITAFCMGFGTDICLFITSFFTISSESWRVYPFLALGILLAGIGFALYLQSGLPPNALDDFTLALTERYPIDIGKAKLVVDISGLLIAFLLKGPIGLGTIFITLLVGPCAGVFNKVWKSILRK</sequence>
<organism evidence="2 3">
    <name type="scientific">Faecalicoccus pleomorphus</name>
    <dbReference type="NCBI Taxonomy" id="1323"/>
    <lineage>
        <taxon>Bacteria</taxon>
        <taxon>Bacillati</taxon>
        <taxon>Bacillota</taxon>
        <taxon>Erysipelotrichia</taxon>
        <taxon>Erysipelotrichales</taxon>
        <taxon>Erysipelotrichaceae</taxon>
        <taxon>Faecalicoccus</taxon>
    </lineage>
</organism>
<protein>
    <recommendedName>
        <fullName evidence="4">YitT family protein</fullName>
    </recommendedName>
</protein>
<gene>
    <name evidence="2" type="ORF">DXC78_02520</name>
</gene>
<dbReference type="PANTHER" id="PTHR40078:SF1">
    <property type="entry name" value="INTEGRAL MEMBRANE PROTEIN"/>
    <property type="match status" value="1"/>
</dbReference>
<dbReference type="Pfam" id="PF19700">
    <property type="entry name" value="DUF6198"/>
    <property type="match status" value="1"/>
</dbReference>
<reference evidence="2 3" key="1">
    <citation type="submission" date="2018-08" db="EMBL/GenBank/DDBJ databases">
        <title>A genome reference for cultivated species of the human gut microbiota.</title>
        <authorList>
            <person name="Zou Y."/>
            <person name="Xue W."/>
            <person name="Luo G."/>
        </authorList>
    </citation>
    <scope>NUCLEOTIDE SEQUENCE [LARGE SCALE GENOMIC DNA]</scope>
    <source>
        <strain evidence="2 3">TF08-11</strain>
    </source>
</reference>
<dbReference type="RefSeq" id="WP_117445571.1">
    <property type="nucleotide sequence ID" value="NZ_CALCIP010000041.1"/>
</dbReference>
<evidence type="ECO:0000256" key="1">
    <source>
        <dbReference type="SAM" id="Phobius"/>
    </source>
</evidence>
<feature type="transmembrane region" description="Helical" evidence="1">
    <location>
        <begin position="84"/>
        <end position="110"/>
    </location>
</feature>
<accession>A0A3E3E6Z0</accession>
<keyword evidence="1" id="KW-0812">Transmembrane</keyword>